<dbReference type="InterPro" id="IPR042201">
    <property type="entry name" value="FH2_Formin_sf"/>
</dbReference>
<dbReference type="GO" id="GO:0008017">
    <property type="term" value="F:microtubule binding"/>
    <property type="evidence" value="ECO:0007669"/>
    <property type="project" value="InterPro"/>
</dbReference>
<accession>A0A671WEA9</accession>
<reference evidence="3" key="3">
    <citation type="submission" date="2025-09" db="UniProtKB">
        <authorList>
            <consortium name="Ensembl"/>
        </authorList>
    </citation>
    <scope>IDENTIFICATION</scope>
</reference>
<feature type="domain" description="FH2" evidence="2">
    <location>
        <begin position="15"/>
        <end position="137"/>
    </location>
</feature>
<feature type="compositionally biased region" description="Polar residues" evidence="1">
    <location>
        <begin position="165"/>
        <end position="179"/>
    </location>
</feature>
<name>A0A671WEA9_SPAAU</name>
<dbReference type="SUPFAM" id="SSF101447">
    <property type="entry name" value="Formin homology 2 domain (FH2 domain)"/>
    <property type="match status" value="1"/>
</dbReference>
<dbReference type="Proteomes" id="UP000472265">
    <property type="component" value="Chromosome 22"/>
</dbReference>
<dbReference type="PRINTS" id="PR00828">
    <property type="entry name" value="FORMIN"/>
</dbReference>
<dbReference type="InterPro" id="IPR001265">
    <property type="entry name" value="Formin_Cappuccino_subfam"/>
</dbReference>
<keyword evidence="4" id="KW-1185">Reference proteome</keyword>
<evidence type="ECO:0000313" key="4">
    <source>
        <dbReference type="Proteomes" id="UP000472265"/>
    </source>
</evidence>
<reference evidence="3" key="2">
    <citation type="submission" date="2025-08" db="UniProtKB">
        <authorList>
            <consortium name="Ensembl"/>
        </authorList>
    </citation>
    <scope>IDENTIFICATION</scope>
</reference>
<dbReference type="GO" id="GO:0045010">
    <property type="term" value="P:actin nucleation"/>
    <property type="evidence" value="ECO:0007669"/>
    <property type="project" value="InterPro"/>
</dbReference>
<feature type="region of interest" description="Disordered" evidence="1">
    <location>
        <begin position="146"/>
        <end position="179"/>
    </location>
</feature>
<evidence type="ECO:0000313" key="3">
    <source>
        <dbReference type="Ensembl" id="ENSSAUP00010036934.1"/>
    </source>
</evidence>
<dbReference type="InParanoid" id="A0A671WEA9"/>
<dbReference type="GeneTree" id="ENSGT00940000154289"/>
<evidence type="ECO:0000256" key="1">
    <source>
        <dbReference type="SAM" id="MobiDB-lite"/>
    </source>
</evidence>
<reference evidence="3" key="1">
    <citation type="submission" date="2021-04" db="EMBL/GenBank/DDBJ databases">
        <authorList>
            <consortium name="Wellcome Sanger Institute Data Sharing"/>
        </authorList>
    </citation>
    <scope>NUCLEOTIDE SEQUENCE [LARGE SCALE GENOMIC DNA]</scope>
</reference>
<dbReference type="InterPro" id="IPR015425">
    <property type="entry name" value="FH2_Formin"/>
</dbReference>
<dbReference type="Gene3D" id="1.20.58.2220">
    <property type="entry name" value="Formin, FH2 domain"/>
    <property type="match status" value="1"/>
</dbReference>
<sequence>MISNFHVLFLIAFHQNSGTDKSTFPLPEPQDVFLAAQVKFDDLNRDLRQLGRDLTRCEKDVQRVCSESPEEHLQPFKDKMEAFVLSGEHSQSCIFQILNFQEGDLALYFGLKPKTGEKEVTPDYLFMVWFEFCSDFKARWKRENKSSAVSEEDHSRQEGGDQADQPEQSGESGLIQLSR</sequence>
<dbReference type="Ensembl" id="ENSSAUT00010038882.1">
    <property type="protein sequence ID" value="ENSSAUP00010036934.1"/>
    <property type="gene ID" value="ENSSAUG00010015581.1"/>
</dbReference>
<evidence type="ECO:0000259" key="2">
    <source>
        <dbReference type="Pfam" id="PF02181"/>
    </source>
</evidence>
<dbReference type="Pfam" id="PF02181">
    <property type="entry name" value="FH2"/>
    <property type="match status" value="1"/>
</dbReference>
<dbReference type="GO" id="GO:0005884">
    <property type="term" value="C:actin filament"/>
    <property type="evidence" value="ECO:0007669"/>
    <property type="project" value="InterPro"/>
</dbReference>
<proteinExistence type="predicted"/>
<dbReference type="OMA" id="MLEEQCV"/>
<dbReference type="AlphaFoldDB" id="A0A671WEA9"/>
<protein>
    <recommendedName>
        <fullName evidence="2">FH2 domain-containing protein</fullName>
    </recommendedName>
</protein>
<organism evidence="3 4">
    <name type="scientific">Sparus aurata</name>
    <name type="common">Gilthead sea bream</name>
    <dbReference type="NCBI Taxonomy" id="8175"/>
    <lineage>
        <taxon>Eukaryota</taxon>
        <taxon>Metazoa</taxon>
        <taxon>Chordata</taxon>
        <taxon>Craniata</taxon>
        <taxon>Vertebrata</taxon>
        <taxon>Euteleostomi</taxon>
        <taxon>Actinopterygii</taxon>
        <taxon>Neopterygii</taxon>
        <taxon>Teleostei</taxon>
        <taxon>Neoteleostei</taxon>
        <taxon>Acanthomorphata</taxon>
        <taxon>Eupercaria</taxon>
        <taxon>Spariformes</taxon>
        <taxon>Sparidae</taxon>
        <taxon>Sparus</taxon>
    </lineage>
</organism>
<feature type="compositionally biased region" description="Basic and acidic residues" evidence="1">
    <location>
        <begin position="146"/>
        <end position="159"/>
    </location>
</feature>